<keyword evidence="1" id="KW-0812">Transmembrane</keyword>
<keyword evidence="3" id="KW-1185">Reference proteome</keyword>
<sequence>MTVLENKTAGPLGTGPFPEHRRRVVALSVLCGFLLTVVWSASFVDRVIGDNVANTLLGHDAKATPITGVLAGIVFAFVSGLAGSLTACNVAVFGAVGPLIRERPATVRETFAPLGWIAAGMISVSAVYGAVVAVVGTRMPQFSTAASTGGLSPRNIQSMIAFGVVGLGFLWLGLIALGLLRNPMARHPRVPLVLMGALIGGLLVGRPFALFRVLFRDSAESHDIAYSVAAFVLQSVGNIVVMALLFLVLVHGTRGRLQRWFAAKPARLSLVTGAGLLIAGTFTLLYWDVRVLARAGVLWYPMIGW</sequence>
<feature type="transmembrane region" description="Helical" evidence="1">
    <location>
        <begin position="64"/>
        <end position="93"/>
    </location>
</feature>
<evidence type="ECO:0000256" key="1">
    <source>
        <dbReference type="SAM" id="Phobius"/>
    </source>
</evidence>
<gene>
    <name evidence="2" type="ORF">SK803_43345</name>
</gene>
<dbReference type="RefSeq" id="WP_319972068.1">
    <property type="nucleotide sequence ID" value="NZ_JAXAVW010000055.1"/>
</dbReference>
<reference evidence="2 3" key="1">
    <citation type="submission" date="2023-11" db="EMBL/GenBank/DDBJ databases">
        <title>Lentzea sokolovensis, sp. nov., Lentzea kristufkii, sp. nov., and Lentzea miocenensis, sp. nov., rare actinobacteria from Sokolov Coal Basin, Miocene lacustrine sediment, Czech Republic.</title>
        <authorList>
            <person name="Lara A."/>
            <person name="Kotroba L."/>
            <person name="Nouioui I."/>
            <person name="Neumann-Schaal M."/>
            <person name="Mast Y."/>
            <person name="Chronakova A."/>
        </authorList>
    </citation>
    <scope>NUCLEOTIDE SEQUENCE [LARGE SCALE GENOMIC DNA]</scope>
    <source>
        <strain evidence="2 3">BCCO 10_0856</strain>
    </source>
</reference>
<comment type="caution">
    <text evidence="2">The sequence shown here is derived from an EMBL/GenBank/DDBJ whole genome shotgun (WGS) entry which is preliminary data.</text>
</comment>
<feature type="transmembrane region" description="Helical" evidence="1">
    <location>
        <begin position="192"/>
        <end position="212"/>
    </location>
</feature>
<feature type="transmembrane region" description="Helical" evidence="1">
    <location>
        <begin position="24"/>
        <end position="44"/>
    </location>
</feature>
<feature type="transmembrane region" description="Helical" evidence="1">
    <location>
        <begin position="156"/>
        <end position="180"/>
    </location>
</feature>
<protein>
    <recommendedName>
        <fullName evidence="4">Cytochrome C biogenesis protein transmembrane region</fullName>
    </recommendedName>
</protein>
<evidence type="ECO:0000313" key="2">
    <source>
        <dbReference type="EMBL" id="MDX8037069.1"/>
    </source>
</evidence>
<proteinExistence type="predicted"/>
<dbReference type="Proteomes" id="UP001285521">
    <property type="component" value="Unassembled WGS sequence"/>
</dbReference>
<dbReference type="EMBL" id="JAXAVW010000055">
    <property type="protein sequence ID" value="MDX8037069.1"/>
    <property type="molecule type" value="Genomic_DNA"/>
</dbReference>
<feature type="transmembrane region" description="Helical" evidence="1">
    <location>
        <begin position="224"/>
        <end position="248"/>
    </location>
</feature>
<evidence type="ECO:0000313" key="3">
    <source>
        <dbReference type="Proteomes" id="UP001285521"/>
    </source>
</evidence>
<keyword evidence="1" id="KW-1133">Transmembrane helix</keyword>
<keyword evidence="1" id="KW-0472">Membrane</keyword>
<feature type="transmembrane region" description="Helical" evidence="1">
    <location>
        <begin position="268"/>
        <end position="287"/>
    </location>
</feature>
<evidence type="ECO:0008006" key="4">
    <source>
        <dbReference type="Google" id="ProtNLM"/>
    </source>
</evidence>
<accession>A0ABU4TFV0</accession>
<organism evidence="2 3">
    <name type="scientific">Lentzea miocenica</name>
    <dbReference type="NCBI Taxonomy" id="3095431"/>
    <lineage>
        <taxon>Bacteria</taxon>
        <taxon>Bacillati</taxon>
        <taxon>Actinomycetota</taxon>
        <taxon>Actinomycetes</taxon>
        <taxon>Pseudonocardiales</taxon>
        <taxon>Pseudonocardiaceae</taxon>
        <taxon>Lentzea</taxon>
    </lineage>
</organism>
<name>A0ABU4TFV0_9PSEU</name>
<feature type="transmembrane region" description="Helical" evidence="1">
    <location>
        <begin position="114"/>
        <end position="136"/>
    </location>
</feature>